<comment type="caution">
    <text evidence="14">The sequence shown here is derived from an EMBL/GenBank/DDBJ whole genome shotgun (WGS) entry which is preliminary data.</text>
</comment>
<feature type="chain" id="PRO_5018382797" description="FAD:protein FMN transferase" evidence="12">
    <location>
        <begin position="26"/>
        <end position="391"/>
    </location>
</feature>
<dbReference type="Proteomes" id="UP000270261">
    <property type="component" value="Unassembled WGS sequence"/>
</dbReference>
<evidence type="ECO:0000256" key="13">
    <source>
        <dbReference type="SAM" id="MobiDB-lite"/>
    </source>
</evidence>
<comment type="cofactor">
    <cofactor evidence="11">
        <name>Mg(2+)</name>
        <dbReference type="ChEBI" id="CHEBI:18420"/>
    </cofactor>
    <cofactor evidence="11">
        <name>Mn(2+)</name>
        <dbReference type="ChEBI" id="CHEBI:29035"/>
    </cofactor>
    <text evidence="11">Magnesium. Can also use manganese.</text>
</comment>
<dbReference type="Pfam" id="PF02424">
    <property type="entry name" value="ApbE"/>
    <property type="match status" value="1"/>
</dbReference>
<evidence type="ECO:0000313" key="15">
    <source>
        <dbReference type="Proteomes" id="UP000270261"/>
    </source>
</evidence>
<feature type="binding site" evidence="11">
    <location>
        <position position="219"/>
    </location>
    <ligand>
        <name>Mg(2+)</name>
        <dbReference type="ChEBI" id="CHEBI:18420"/>
    </ligand>
</feature>
<feature type="region of interest" description="Disordered" evidence="13">
    <location>
        <begin position="159"/>
        <end position="184"/>
    </location>
</feature>
<feature type="binding site" evidence="11">
    <location>
        <position position="333"/>
    </location>
    <ligand>
        <name>Mg(2+)</name>
        <dbReference type="ChEBI" id="CHEBI:18420"/>
    </ligand>
</feature>
<keyword evidence="15" id="KW-1185">Reference proteome</keyword>
<keyword evidence="5 10" id="KW-0479">Metal-binding</keyword>
<comment type="function">
    <text evidence="12">Flavin transferase that catalyzes the transfer of the FMN moiety of FAD and its covalent binding to the hydroxyl group of a threonine residue in a target flavoprotein.</text>
</comment>
<dbReference type="InterPro" id="IPR003374">
    <property type="entry name" value="ApbE-like_sf"/>
</dbReference>
<keyword evidence="12" id="KW-0732">Signal</keyword>
<keyword evidence="12" id="KW-0997">Cell inner membrane</keyword>
<dbReference type="OrthoDB" id="9778595at2"/>
<evidence type="ECO:0000256" key="5">
    <source>
        <dbReference type="ARBA" id="ARBA00022723"/>
    </source>
</evidence>
<keyword evidence="12" id="KW-1003">Cell membrane</keyword>
<evidence type="ECO:0000256" key="8">
    <source>
        <dbReference type="ARBA" id="ARBA00031306"/>
    </source>
</evidence>
<reference evidence="14 15" key="1">
    <citation type="submission" date="2018-11" db="EMBL/GenBank/DDBJ databases">
        <title>Genome sequencing of Lautropia sp. KCOM 2505 (= ChDC F240).</title>
        <authorList>
            <person name="Kook J.-K."/>
            <person name="Park S.-N."/>
            <person name="Lim Y.K."/>
        </authorList>
    </citation>
    <scope>NUCLEOTIDE SEQUENCE [LARGE SCALE GENOMIC DNA]</scope>
    <source>
        <strain evidence="14 15">KCOM 2505</strain>
    </source>
</reference>
<dbReference type="GO" id="GO:0046872">
    <property type="term" value="F:metal ion binding"/>
    <property type="evidence" value="ECO:0007669"/>
    <property type="project" value="UniProtKB-UniRule"/>
</dbReference>
<keyword evidence="12" id="KW-0472">Membrane</keyword>
<dbReference type="EMBL" id="RRUE01000002">
    <property type="protein sequence ID" value="RRN44533.1"/>
    <property type="molecule type" value="Genomic_DNA"/>
</dbReference>
<feature type="binding site" evidence="11">
    <location>
        <position position="337"/>
    </location>
    <ligand>
        <name>Mg(2+)</name>
        <dbReference type="ChEBI" id="CHEBI:18420"/>
    </ligand>
</feature>
<accession>A0A3R8LMN4</accession>
<keyword evidence="6 10" id="KW-0274">FAD</keyword>
<dbReference type="GO" id="GO:0016740">
    <property type="term" value="F:transferase activity"/>
    <property type="evidence" value="ECO:0007669"/>
    <property type="project" value="UniProtKB-UniRule"/>
</dbReference>
<comment type="similarity">
    <text evidence="10 12">Belongs to the ApbE family.</text>
</comment>
<dbReference type="EC" id="2.7.1.180" evidence="1 10"/>
<protein>
    <recommendedName>
        <fullName evidence="2 10">FAD:protein FMN transferase</fullName>
        <ecNumber evidence="1 10">2.7.1.180</ecNumber>
    </recommendedName>
    <alternativeName>
        <fullName evidence="8 10">Flavin transferase</fullName>
    </alternativeName>
</protein>
<dbReference type="GO" id="GO:0005886">
    <property type="term" value="C:plasma membrane"/>
    <property type="evidence" value="ECO:0007669"/>
    <property type="project" value="UniProtKB-SubCell"/>
</dbReference>
<organism evidence="14 15">
    <name type="scientific">Lautropia dentalis</name>
    <dbReference type="NCBI Taxonomy" id="2490857"/>
    <lineage>
        <taxon>Bacteria</taxon>
        <taxon>Pseudomonadati</taxon>
        <taxon>Pseudomonadota</taxon>
        <taxon>Betaproteobacteria</taxon>
        <taxon>Burkholderiales</taxon>
        <taxon>Burkholderiaceae</taxon>
        <taxon>Lautropia</taxon>
    </lineage>
</organism>
<dbReference type="PIRSF" id="PIRSF006268">
    <property type="entry name" value="ApbE"/>
    <property type="match status" value="1"/>
</dbReference>
<feature type="compositionally biased region" description="Polar residues" evidence="13">
    <location>
        <begin position="171"/>
        <end position="182"/>
    </location>
</feature>
<sequence>MNAFVHRWHLLRRLLPLLGLAPMVAACQPDTVKLTGPTMGSSYHISYVRNEGTPSPEAVQASIRQLLDELDRSVSTYRDDSSLASFNAAPAGTCQTMPPMAIDLARAARKLAADSDGAYDVTLLPVLDYWKFGPKAARERAAAARSGNGDGLTVAQLVDAGGKPASPGNDAATSGTDTNPATTGDDALQALRARTGMQHLRIDGDRLCKDAPITVEFNSIAAGYIIDRMAARFAAQGIRNYLIEVTGEMRAGGQKPDGQPWRIGVEAPLDDARVAQRIVSLRDMAISTSGDYRIYREENGRRLSHLIDPRTLSPITHKLAAATVITDSAMQADGLSTLLMVLGPEQGYNYAVRHQLAALLVSRTPSGFATRTTPAFEQRFPVSSNQRLDGE</sequence>
<name>A0A3R8LMN4_9BURK</name>
<keyword evidence="12" id="KW-0449">Lipoprotein</keyword>
<evidence type="ECO:0000256" key="10">
    <source>
        <dbReference type="PIRNR" id="PIRNR006268"/>
    </source>
</evidence>
<evidence type="ECO:0000256" key="6">
    <source>
        <dbReference type="ARBA" id="ARBA00022827"/>
    </source>
</evidence>
<evidence type="ECO:0000256" key="12">
    <source>
        <dbReference type="RuleBase" id="RU363002"/>
    </source>
</evidence>
<dbReference type="PANTHER" id="PTHR30040">
    <property type="entry name" value="THIAMINE BIOSYNTHESIS LIPOPROTEIN APBE"/>
    <property type="match status" value="1"/>
</dbReference>
<evidence type="ECO:0000256" key="11">
    <source>
        <dbReference type="PIRSR" id="PIRSR006268-2"/>
    </source>
</evidence>
<keyword evidence="3 10" id="KW-0285">Flavoprotein</keyword>
<dbReference type="InterPro" id="IPR024932">
    <property type="entry name" value="ApbE"/>
</dbReference>
<feature type="signal peptide" evidence="12">
    <location>
        <begin position="1"/>
        <end position="25"/>
    </location>
</feature>
<dbReference type="AlphaFoldDB" id="A0A3R8LMN4"/>
<evidence type="ECO:0000256" key="4">
    <source>
        <dbReference type="ARBA" id="ARBA00022679"/>
    </source>
</evidence>
<evidence type="ECO:0000256" key="2">
    <source>
        <dbReference type="ARBA" id="ARBA00016337"/>
    </source>
</evidence>
<evidence type="ECO:0000313" key="14">
    <source>
        <dbReference type="EMBL" id="RRN44533.1"/>
    </source>
</evidence>
<evidence type="ECO:0000256" key="1">
    <source>
        <dbReference type="ARBA" id="ARBA00011955"/>
    </source>
</evidence>
<keyword evidence="7 10" id="KW-0460">Magnesium</keyword>
<comment type="catalytic activity">
    <reaction evidence="9 10 12">
        <text>L-threonyl-[protein] + FAD = FMN-L-threonyl-[protein] + AMP + H(+)</text>
        <dbReference type="Rhea" id="RHEA:36847"/>
        <dbReference type="Rhea" id="RHEA-COMP:11060"/>
        <dbReference type="Rhea" id="RHEA-COMP:11061"/>
        <dbReference type="ChEBI" id="CHEBI:15378"/>
        <dbReference type="ChEBI" id="CHEBI:30013"/>
        <dbReference type="ChEBI" id="CHEBI:57692"/>
        <dbReference type="ChEBI" id="CHEBI:74257"/>
        <dbReference type="ChEBI" id="CHEBI:456215"/>
        <dbReference type="EC" id="2.7.1.180"/>
    </reaction>
</comment>
<proteinExistence type="inferred from homology"/>
<gene>
    <name evidence="14" type="ORF">EHV23_14730</name>
</gene>
<evidence type="ECO:0000256" key="9">
    <source>
        <dbReference type="ARBA" id="ARBA00048540"/>
    </source>
</evidence>
<comment type="subcellular location">
    <subcellularLocation>
        <location evidence="12">Cell inner membrane</location>
        <topology evidence="12">Lipid-anchor</topology>
        <orientation evidence="12">Periplasmic side</orientation>
    </subcellularLocation>
</comment>
<dbReference type="PANTHER" id="PTHR30040:SF2">
    <property type="entry name" value="FAD:PROTEIN FMN TRANSFERASE"/>
    <property type="match status" value="1"/>
</dbReference>
<dbReference type="PROSITE" id="PS51257">
    <property type="entry name" value="PROKAR_LIPOPROTEIN"/>
    <property type="match status" value="1"/>
</dbReference>
<evidence type="ECO:0000256" key="3">
    <source>
        <dbReference type="ARBA" id="ARBA00022630"/>
    </source>
</evidence>
<evidence type="ECO:0000256" key="7">
    <source>
        <dbReference type="ARBA" id="ARBA00022842"/>
    </source>
</evidence>
<dbReference type="Gene3D" id="3.10.520.10">
    <property type="entry name" value="ApbE-like domains"/>
    <property type="match status" value="1"/>
</dbReference>
<dbReference type="SUPFAM" id="SSF143631">
    <property type="entry name" value="ApbE-like"/>
    <property type="match status" value="2"/>
</dbReference>
<keyword evidence="4 10" id="KW-0808">Transferase</keyword>
<dbReference type="RefSeq" id="WP_125096725.1">
    <property type="nucleotide sequence ID" value="NZ_RRUE01000002.1"/>
</dbReference>